<proteinExistence type="predicted"/>
<evidence type="ECO:0000313" key="13">
    <source>
        <dbReference type="EMBL" id="GAA3930726.1"/>
    </source>
</evidence>
<dbReference type="SMART" id="SM00304">
    <property type="entry name" value="HAMP"/>
    <property type="match status" value="1"/>
</dbReference>
<evidence type="ECO:0000256" key="6">
    <source>
        <dbReference type="ARBA" id="ARBA00022679"/>
    </source>
</evidence>
<evidence type="ECO:0000259" key="11">
    <source>
        <dbReference type="PROSITE" id="PS50109"/>
    </source>
</evidence>
<dbReference type="InterPro" id="IPR036097">
    <property type="entry name" value="HisK_dim/P_sf"/>
</dbReference>
<dbReference type="PRINTS" id="PR00344">
    <property type="entry name" value="BCTRLSENSOR"/>
</dbReference>
<dbReference type="PANTHER" id="PTHR44936:SF10">
    <property type="entry name" value="SENSOR PROTEIN RSTB"/>
    <property type="match status" value="1"/>
</dbReference>
<evidence type="ECO:0000256" key="4">
    <source>
        <dbReference type="ARBA" id="ARBA00022475"/>
    </source>
</evidence>
<dbReference type="InterPro" id="IPR005467">
    <property type="entry name" value="His_kinase_dom"/>
</dbReference>
<keyword evidence="10" id="KW-0812">Transmembrane</keyword>
<evidence type="ECO:0000256" key="8">
    <source>
        <dbReference type="ARBA" id="ARBA00022777"/>
    </source>
</evidence>
<dbReference type="InterPro" id="IPR050980">
    <property type="entry name" value="2C_sensor_his_kinase"/>
</dbReference>
<dbReference type="InterPro" id="IPR004358">
    <property type="entry name" value="Sig_transdc_His_kin-like_C"/>
</dbReference>
<keyword evidence="8" id="KW-0418">Kinase</keyword>
<evidence type="ECO:0000259" key="12">
    <source>
        <dbReference type="PROSITE" id="PS50885"/>
    </source>
</evidence>
<dbReference type="CDD" id="cd06225">
    <property type="entry name" value="HAMP"/>
    <property type="match status" value="1"/>
</dbReference>
<keyword evidence="7" id="KW-0547">Nucleotide-binding</keyword>
<dbReference type="PROSITE" id="PS50885">
    <property type="entry name" value="HAMP"/>
    <property type="match status" value="1"/>
</dbReference>
<sequence length="428" mass="49070">MKPVNVYWYLYGVVAFALLLTLASLFLTINYIERQNDQEDFAYDLMELLKFARQECQHTQLNHECTEQFLLESGFEVSPSFYPYDAEQLEHWPTENTTLIVYSYEGGFQAQLANQPGWWIRDDEEHLSEAAENNDPLDMFITAALIASLLLLTIALFLYWPVRKLKQWLNQLQQATDALAQEDYSVRLSALNITPFSELAERFNRMATMIENSLKERRLLSGAMAHELRTPLSRARLALALLQKQVTDNNPQELINDLSRYIDELENVTDNSLQLVKLQNTEPQLTKIELGHWLEQKITLRRGQTTSIQWLSELAEITIHSDERLLTLIVDNLLNNAEQYATNQVTIRLVHDTKSVHLEIQDDGPGIPSALKEQALLPFSRLDDSRDRRSGGIGLGLALVNTACQRLGIKLEMNNDETGLCVRLTLQH</sequence>
<reference evidence="14" key="1">
    <citation type="journal article" date="2019" name="Int. J. Syst. Evol. Microbiol.">
        <title>The Global Catalogue of Microorganisms (GCM) 10K type strain sequencing project: providing services to taxonomists for standard genome sequencing and annotation.</title>
        <authorList>
            <consortium name="The Broad Institute Genomics Platform"/>
            <consortium name="The Broad Institute Genome Sequencing Center for Infectious Disease"/>
            <person name="Wu L."/>
            <person name="Ma J."/>
        </authorList>
    </citation>
    <scope>NUCLEOTIDE SEQUENCE [LARGE SCALE GENOMIC DNA]</scope>
    <source>
        <strain evidence="14">JCM 17551</strain>
    </source>
</reference>
<keyword evidence="9" id="KW-0067">ATP-binding</keyword>
<keyword evidence="5" id="KW-0597">Phosphoprotein</keyword>
<evidence type="ECO:0000313" key="14">
    <source>
        <dbReference type="Proteomes" id="UP001501565"/>
    </source>
</evidence>
<dbReference type="Pfam" id="PF02518">
    <property type="entry name" value="HATPase_c"/>
    <property type="match status" value="1"/>
</dbReference>
<comment type="catalytic activity">
    <reaction evidence="1">
        <text>ATP + protein L-histidine = ADP + protein N-phospho-L-histidine.</text>
        <dbReference type="EC" id="2.7.13.3"/>
    </reaction>
</comment>
<dbReference type="SUPFAM" id="SSF47384">
    <property type="entry name" value="Homodimeric domain of signal transducing histidine kinase"/>
    <property type="match status" value="1"/>
</dbReference>
<dbReference type="InterPro" id="IPR003661">
    <property type="entry name" value="HisK_dim/P_dom"/>
</dbReference>
<keyword evidence="14" id="KW-1185">Reference proteome</keyword>
<dbReference type="EMBL" id="BAABBN010000007">
    <property type="protein sequence ID" value="GAA3930726.1"/>
    <property type="molecule type" value="Genomic_DNA"/>
</dbReference>
<dbReference type="RefSeq" id="WP_344799302.1">
    <property type="nucleotide sequence ID" value="NZ_BAABBN010000007.1"/>
</dbReference>
<evidence type="ECO:0000256" key="9">
    <source>
        <dbReference type="ARBA" id="ARBA00022840"/>
    </source>
</evidence>
<keyword evidence="10" id="KW-0472">Membrane</keyword>
<feature type="transmembrane region" description="Helical" evidence="10">
    <location>
        <begin position="6"/>
        <end position="29"/>
    </location>
</feature>
<evidence type="ECO:0000256" key="7">
    <source>
        <dbReference type="ARBA" id="ARBA00022741"/>
    </source>
</evidence>
<feature type="transmembrane region" description="Helical" evidence="10">
    <location>
        <begin position="140"/>
        <end position="160"/>
    </location>
</feature>
<evidence type="ECO:0000256" key="5">
    <source>
        <dbReference type="ARBA" id="ARBA00022553"/>
    </source>
</evidence>
<dbReference type="EC" id="2.7.13.3" evidence="3"/>
<dbReference type="Proteomes" id="UP001501565">
    <property type="component" value="Unassembled WGS sequence"/>
</dbReference>
<comment type="caution">
    <text evidence="13">The sequence shown here is derived from an EMBL/GenBank/DDBJ whole genome shotgun (WGS) entry which is preliminary data.</text>
</comment>
<dbReference type="PANTHER" id="PTHR44936">
    <property type="entry name" value="SENSOR PROTEIN CREC"/>
    <property type="match status" value="1"/>
</dbReference>
<dbReference type="InterPro" id="IPR036890">
    <property type="entry name" value="HATPase_C_sf"/>
</dbReference>
<gene>
    <name evidence="13" type="ORF">GCM10022277_29280</name>
</gene>
<keyword evidence="10" id="KW-1133">Transmembrane helix</keyword>
<dbReference type="Gene3D" id="3.30.565.10">
    <property type="entry name" value="Histidine kinase-like ATPase, C-terminal domain"/>
    <property type="match status" value="1"/>
</dbReference>
<dbReference type="SUPFAM" id="SSF55874">
    <property type="entry name" value="ATPase domain of HSP90 chaperone/DNA topoisomerase II/histidine kinase"/>
    <property type="match status" value="1"/>
</dbReference>
<dbReference type="PROSITE" id="PS50109">
    <property type="entry name" value="HIS_KIN"/>
    <property type="match status" value="1"/>
</dbReference>
<dbReference type="InterPro" id="IPR003660">
    <property type="entry name" value="HAMP_dom"/>
</dbReference>
<evidence type="ECO:0000256" key="3">
    <source>
        <dbReference type="ARBA" id="ARBA00012438"/>
    </source>
</evidence>
<keyword evidence="6" id="KW-0808">Transferase</keyword>
<dbReference type="InterPro" id="IPR003594">
    <property type="entry name" value="HATPase_dom"/>
</dbReference>
<dbReference type="Gene3D" id="1.10.287.130">
    <property type="match status" value="1"/>
</dbReference>
<comment type="subcellular location">
    <subcellularLocation>
        <location evidence="2">Cell membrane</location>
        <topology evidence="2">Multi-pass membrane protein</topology>
    </subcellularLocation>
</comment>
<dbReference type="Pfam" id="PF00512">
    <property type="entry name" value="HisKA"/>
    <property type="match status" value="1"/>
</dbReference>
<keyword evidence="4" id="KW-1003">Cell membrane</keyword>
<dbReference type="SMART" id="SM00387">
    <property type="entry name" value="HATPase_c"/>
    <property type="match status" value="1"/>
</dbReference>
<evidence type="ECO:0000256" key="2">
    <source>
        <dbReference type="ARBA" id="ARBA00004651"/>
    </source>
</evidence>
<dbReference type="Gene3D" id="6.10.340.10">
    <property type="match status" value="1"/>
</dbReference>
<feature type="domain" description="Histidine kinase" evidence="11">
    <location>
        <begin position="223"/>
        <end position="428"/>
    </location>
</feature>
<accession>A0ABP7MWX0</accession>
<protein>
    <recommendedName>
        <fullName evidence="3">histidine kinase</fullName>
        <ecNumber evidence="3">2.7.13.3</ecNumber>
    </recommendedName>
</protein>
<evidence type="ECO:0000256" key="1">
    <source>
        <dbReference type="ARBA" id="ARBA00000085"/>
    </source>
</evidence>
<feature type="domain" description="HAMP" evidence="12">
    <location>
        <begin position="163"/>
        <end position="215"/>
    </location>
</feature>
<dbReference type="SMART" id="SM00388">
    <property type="entry name" value="HisKA"/>
    <property type="match status" value="1"/>
</dbReference>
<organism evidence="13 14">
    <name type="scientific">Litoribacillus peritrichatus</name>
    <dbReference type="NCBI Taxonomy" id="718191"/>
    <lineage>
        <taxon>Bacteria</taxon>
        <taxon>Pseudomonadati</taxon>
        <taxon>Pseudomonadota</taxon>
        <taxon>Gammaproteobacteria</taxon>
        <taxon>Oceanospirillales</taxon>
        <taxon>Oceanospirillaceae</taxon>
        <taxon>Litoribacillus</taxon>
    </lineage>
</organism>
<name>A0ABP7MWX0_9GAMM</name>
<evidence type="ECO:0000256" key="10">
    <source>
        <dbReference type="SAM" id="Phobius"/>
    </source>
</evidence>
<dbReference type="CDD" id="cd00082">
    <property type="entry name" value="HisKA"/>
    <property type="match status" value="1"/>
</dbReference>